<evidence type="ECO:0000313" key="2">
    <source>
        <dbReference type="EMBL" id="QNM08934.1"/>
    </source>
</evidence>
<feature type="domain" description="DAGKc" evidence="1">
    <location>
        <begin position="3"/>
        <end position="97"/>
    </location>
</feature>
<reference evidence="2 3" key="1">
    <citation type="submission" date="2020-08" db="EMBL/GenBank/DDBJ databases">
        <authorList>
            <person name="Liu C."/>
            <person name="Sun Q."/>
        </authorList>
    </citation>
    <scope>NUCLEOTIDE SEQUENCE [LARGE SCALE GENOMIC DNA]</scope>
    <source>
        <strain evidence="2 3">NSJ-29</strain>
    </source>
</reference>
<dbReference type="InterPro" id="IPR017438">
    <property type="entry name" value="ATP-NAD_kinase_N"/>
</dbReference>
<dbReference type="KEGG" id="whj:H9Q79_01100"/>
<organism evidence="2 3">
    <name type="scientific">Wansuia hejianensis</name>
    <dbReference type="NCBI Taxonomy" id="2763667"/>
    <lineage>
        <taxon>Bacteria</taxon>
        <taxon>Bacillati</taxon>
        <taxon>Bacillota</taxon>
        <taxon>Clostridia</taxon>
        <taxon>Lachnospirales</taxon>
        <taxon>Lachnospiraceae</taxon>
        <taxon>Wansuia</taxon>
    </lineage>
</organism>
<evidence type="ECO:0000313" key="3">
    <source>
        <dbReference type="Proteomes" id="UP000515860"/>
    </source>
</evidence>
<dbReference type="InterPro" id="IPR016064">
    <property type="entry name" value="NAD/diacylglycerol_kinase_sf"/>
</dbReference>
<dbReference type="SUPFAM" id="SSF111331">
    <property type="entry name" value="NAD kinase/diacylglycerol kinase-like"/>
    <property type="match status" value="1"/>
</dbReference>
<sequence length="150" mass="16996">MYHIIVNPVAKSGLVKKIRLRVHHTLSLRYLPFRSYTTSYHGHARELAAQIISAPWDSQEDSLIAICGDGTVNEDLNGIRHLERVPCRVPSHGRGNRRMRRYLVRASSLKLHTFRPMTVDLDGESGGLQTDLEIALEQEFLKVITPGQEV</sequence>
<keyword evidence="3" id="KW-1185">Reference proteome</keyword>
<accession>A0A7G9GDQ2</accession>
<dbReference type="Gene3D" id="3.40.50.10330">
    <property type="entry name" value="Probable inorganic polyphosphate/atp-NAD kinase, domain 1"/>
    <property type="match status" value="1"/>
</dbReference>
<dbReference type="EMBL" id="CP060635">
    <property type="protein sequence ID" value="QNM08934.1"/>
    <property type="molecule type" value="Genomic_DNA"/>
</dbReference>
<keyword evidence="2" id="KW-0808">Transferase</keyword>
<name>A0A7G9GDQ2_9FIRM</name>
<evidence type="ECO:0000259" key="1">
    <source>
        <dbReference type="Pfam" id="PF00781"/>
    </source>
</evidence>
<dbReference type="Pfam" id="PF00781">
    <property type="entry name" value="DAGK_cat"/>
    <property type="match status" value="1"/>
</dbReference>
<proteinExistence type="predicted"/>
<gene>
    <name evidence="2" type="ORF">H9Q79_01100</name>
</gene>
<dbReference type="InterPro" id="IPR001206">
    <property type="entry name" value="Diacylglycerol_kinase_cat_dom"/>
</dbReference>
<dbReference type="GO" id="GO:0016301">
    <property type="term" value="F:kinase activity"/>
    <property type="evidence" value="ECO:0007669"/>
    <property type="project" value="UniProtKB-KW"/>
</dbReference>
<protein>
    <submittedName>
        <fullName evidence="2">Acylglycerol kinase family protein</fullName>
    </submittedName>
</protein>
<keyword evidence="2" id="KW-0418">Kinase</keyword>
<dbReference type="Proteomes" id="UP000515860">
    <property type="component" value="Chromosome"/>
</dbReference>
<dbReference type="AlphaFoldDB" id="A0A7G9GDQ2"/>
<dbReference type="RefSeq" id="WP_118648631.1">
    <property type="nucleotide sequence ID" value="NZ_CP060635.1"/>
</dbReference>